<dbReference type="RefSeq" id="WP_119117631.1">
    <property type="nucleotide sequence ID" value="NZ_QWVS01000023.1"/>
</dbReference>
<evidence type="ECO:0000256" key="1">
    <source>
        <dbReference type="ARBA" id="ARBA00008007"/>
    </source>
</evidence>
<evidence type="ECO:0000259" key="2">
    <source>
        <dbReference type="Pfam" id="PF00156"/>
    </source>
</evidence>
<name>A0A398BA58_9BACI</name>
<comment type="similarity">
    <text evidence="1">Belongs to the ComF/GntX family.</text>
</comment>
<evidence type="ECO:0000313" key="3">
    <source>
        <dbReference type="EMBL" id="RID84780.1"/>
    </source>
</evidence>
<protein>
    <submittedName>
        <fullName evidence="3">ComF family protein</fullName>
    </submittedName>
</protein>
<dbReference type="InterPro" id="IPR000836">
    <property type="entry name" value="PRTase_dom"/>
</dbReference>
<dbReference type="InterPro" id="IPR051910">
    <property type="entry name" value="ComF/GntX_DNA_util-trans"/>
</dbReference>
<reference evidence="3 4" key="1">
    <citation type="submission" date="2018-08" db="EMBL/GenBank/DDBJ databases">
        <title>Bacillus jemisoniae sp. nov., Bacillus chryseoplanitiae sp. nov., Bacillus resnikiae sp. nov., and Bacillus frankliniae sp. nov., isolated from Viking spacecraft and associated surfaces.</title>
        <authorList>
            <person name="Seuylemezian A."/>
            <person name="Vaishampayan P."/>
        </authorList>
    </citation>
    <scope>NUCLEOTIDE SEQUENCE [LARGE SCALE GENOMIC DNA]</scope>
    <source>
        <strain evidence="3 4">MA001</strain>
    </source>
</reference>
<evidence type="ECO:0000313" key="4">
    <source>
        <dbReference type="Proteomes" id="UP000266016"/>
    </source>
</evidence>
<organism evidence="3 4">
    <name type="scientific">Peribacillus asahii</name>
    <dbReference type="NCBI Taxonomy" id="228899"/>
    <lineage>
        <taxon>Bacteria</taxon>
        <taxon>Bacillati</taxon>
        <taxon>Bacillota</taxon>
        <taxon>Bacilli</taxon>
        <taxon>Bacillales</taxon>
        <taxon>Bacillaceae</taxon>
        <taxon>Peribacillus</taxon>
    </lineage>
</organism>
<dbReference type="SUPFAM" id="SSF53271">
    <property type="entry name" value="PRTase-like"/>
    <property type="match status" value="1"/>
</dbReference>
<keyword evidence="4" id="KW-1185">Reference proteome</keyword>
<sequence length="230" mass="26688">MANCYICYEKMRKPITWTSLFLRQPKSRICSNCEAKFAWISGETCAICSRELDESFRREQLCLDCLRWENNPEWAGYLTKNVSLFHYNDFLKELIAKYKYRGDYALAEVLAPFMKECLQQLEYDLITVIPLSKDRLQERGFNQAQALLDILQINSTELLTRIHTEKQSKKSRQERINLPQIFRVTSRTAIQGKSVVIVDDIYTTGSTVRHAAKALKLAGAEKIETMTIAR</sequence>
<dbReference type="Proteomes" id="UP000266016">
    <property type="component" value="Unassembled WGS sequence"/>
</dbReference>
<dbReference type="Gene3D" id="3.40.50.2020">
    <property type="match status" value="1"/>
</dbReference>
<comment type="caution">
    <text evidence="3">The sequence shown here is derived from an EMBL/GenBank/DDBJ whole genome shotgun (WGS) entry which is preliminary data.</text>
</comment>
<feature type="domain" description="Phosphoribosyltransferase" evidence="2">
    <location>
        <begin position="139"/>
        <end position="229"/>
    </location>
</feature>
<dbReference type="EMBL" id="QWVS01000023">
    <property type="protein sequence ID" value="RID84780.1"/>
    <property type="molecule type" value="Genomic_DNA"/>
</dbReference>
<dbReference type="Pfam" id="PF00156">
    <property type="entry name" value="Pribosyltran"/>
    <property type="match status" value="1"/>
</dbReference>
<gene>
    <name evidence="3" type="ORF">D1953_13025</name>
</gene>
<dbReference type="CDD" id="cd06223">
    <property type="entry name" value="PRTases_typeI"/>
    <property type="match status" value="1"/>
</dbReference>
<dbReference type="AlphaFoldDB" id="A0A398BA58"/>
<dbReference type="PANTHER" id="PTHR47505">
    <property type="entry name" value="DNA UTILIZATION PROTEIN YHGH"/>
    <property type="match status" value="1"/>
</dbReference>
<proteinExistence type="inferred from homology"/>
<dbReference type="InterPro" id="IPR029057">
    <property type="entry name" value="PRTase-like"/>
</dbReference>
<accession>A0A398BA58</accession>
<dbReference type="PANTHER" id="PTHR47505:SF1">
    <property type="entry name" value="DNA UTILIZATION PROTEIN YHGH"/>
    <property type="match status" value="1"/>
</dbReference>